<feature type="non-terminal residue" evidence="2">
    <location>
        <position position="96"/>
    </location>
</feature>
<dbReference type="InterPro" id="IPR013783">
    <property type="entry name" value="Ig-like_fold"/>
</dbReference>
<dbReference type="PANTHER" id="PTHR21063">
    <property type="entry name" value="LFA-3"/>
    <property type="match status" value="1"/>
</dbReference>
<dbReference type="AlphaFoldDB" id="A0ABD0NHQ6"/>
<feature type="domain" description="Immunoglobulin V-set" evidence="1">
    <location>
        <begin position="2"/>
        <end position="88"/>
    </location>
</feature>
<dbReference type="Proteomes" id="UP001529510">
    <property type="component" value="Unassembled WGS sequence"/>
</dbReference>
<accession>A0ABD0NHQ6</accession>
<dbReference type="EMBL" id="JAMKFB020000022">
    <property type="protein sequence ID" value="KAL0161528.1"/>
    <property type="molecule type" value="Genomic_DNA"/>
</dbReference>
<dbReference type="Pfam" id="PF07686">
    <property type="entry name" value="V-set"/>
    <property type="match status" value="1"/>
</dbReference>
<protein>
    <recommendedName>
        <fullName evidence="1">Immunoglobulin V-set domain-containing protein</fullName>
    </recommendedName>
</protein>
<reference evidence="2 3" key="1">
    <citation type="submission" date="2024-05" db="EMBL/GenBank/DDBJ databases">
        <title>Genome sequencing and assembly of Indian major carp, Cirrhinus mrigala (Hamilton, 1822).</title>
        <authorList>
            <person name="Mohindra V."/>
            <person name="Chowdhury L.M."/>
            <person name="Lal K."/>
            <person name="Jena J.K."/>
        </authorList>
    </citation>
    <scope>NUCLEOTIDE SEQUENCE [LARGE SCALE GENOMIC DNA]</scope>
    <source>
        <strain evidence="2">CM1030</strain>
        <tissue evidence="2">Blood</tissue>
    </source>
</reference>
<dbReference type="InterPro" id="IPR013106">
    <property type="entry name" value="Ig_V-set"/>
</dbReference>
<evidence type="ECO:0000313" key="3">
    <source>
        <dbReference type="Proteomes" id="UP001529510"/>
    </source>
</evidence>
<dbReference type="PANTHER" id="PTHR21063:SF4">
    <property type="entry name" value="CD48 ANTIGEN-RELATED"/>
    <property type="match status" value="1"/>
</dbReference>
<evidence type="ECO:0000259" key="1">
    <source>
        <dbReference type="Pfam" id="PF07686"/>
    </source>
</evidence>
<proteinExistence type="predicted"/>
<dbReference type="Gene3D" id="2.60.40.10">
    <property type="entry name" value="Immunoglobulins"/>
    <property type="match status" value="1"/>
</dbReference>
<name>A0ABD0NHQ6_CIRMR</name>
<dbReference type="InterPro" id="IPR036179">
    <property type="entry name" value="Ig-like_dom_sf"/>
</dbReference>
<keyword evidence="3" id="KW-1185">Reference proteome</keyword>
<evidence type="ECO:0000313" key="2">
    <source>
        <dbReference type="EMBL" id="KAL0161528.1"/>
    </source>
</evidence>
<gene>
    <name evidence="2" type="ORF">M9458_045253</name>
</gene>
<comment type="caution">
    <text evidence="2">The sequence shown here is derived from an EMBL/GenBank/DDBJ whole genome shotgun (WGS) entry which is preliminary data.</text>
</comment>
<sequence>MEGDSVTLQTNTEIQTDDVITWTFGHTETRIAKVDKWIKRFSTYDVLDGRFRDRLKLDHQTGSLTITNTRTTDSGLYQVIINGTTDTIYRFNVIVS</sequence>
<organism evidence="2 3">
    <name type="scientific">Cirrhinus mrigala</name>
    <name type="common">Mrigala</name>
    <dbReference type="NCBI Taxonomy" id="683832"/>
    <lineage>
        <taxon>Eukaryota</taxon>
        <taxon>Metazoa</taxon>
        <taxon>Chordata</taxon>
        <taxon>Craniata</taxon>
        <taxon>Vertebrata</taxon>
        <taxon>Euteleostomi</taxon>
        <taxon>Actinopterygii</taxon>
        <taxon>Neopterygii</taxon>
        <taxon>Teleostei</taxon>
        <taxon>Ostariophysi</taxon>
        <taxon>Cypriniformes</taxon>
        <taxon>Cyprinidae</taxon>
        <taxon>Labeoninae</taxon>
        <taxon>Labeonini</taxon>
        <taxon>Cirrhinus</taxon>
    </lineage>
</organism>
<dbReference type="SUPFAM" id="SSF48726">
    <property type="entry name" value="Immunoglobulin"/>
    <property type="match status" value="1"/>
</dbReference>